<dbReference type="EMBL" id="CP114588">
    <property type="protein sequence ID" value="WBA08682.1"/>
    <property type="molecule type" value="Genomic_DNA"/>
</dbReference>
<evidence type="ECO:0000259" key="5">
    <source>
        <dbReference type="Pfam" id="PF01321"/>
    </source>
</evidence>
<evidence type="ECO:0000256" key="1">
    <source>
        <dbReference type="ARBA" id="ARBA00008766"/>
    </source>
</evidence>
<evidence type="ECO:0000256" key="2">
    <source>
        <dbReference type="ARBA" id="ARBA00022723"/>
    </source>
</evidence>
<organism evidence="7 8">
    <name type="scientific">Salinivibrio kushneri</name>
    <dbReference type="NCBI Taxonomy" id="1908198"/>
    <lineage>
        <taxon>Bacteria</taxon>
        <taxon>Pseudomonadati</taxon>
        <taxon>Pseudomonadota</taxon>
        <taxon>Gammaproteobacteria</taxon>
        <taxon>Vibrionales</taxon>
        <taxon>Vibrionaceae</taxon>
        <taxon>Salinivibrio</taxon>
    </lineage>
</organism>
<evidence type="ECO:0000256" key="3">
    <source>
        <dbReference type="ARBA" id="ARBA00022801"/>
    </source>
</evidence>
<dbReference type="Pfam" id="PF00557">
    <property type="entry name" value="Peptidase_M24"/>
    <property type="match status" value="1"/>
</dbReference>
<dbReference type="Proteomes" id="UP001164748">
    <property type="component" value="Chromosome"/>
</dbReference>
<feature type="domain" description="Peptidase M24 C-terminal" evidence="6">
    <location>
        <begin position="534"/>
        <end position="593"/>
    </location>
</feature>
<dbReference type="FunFam" id="3.90.230.10:FF:000009">
    <property type="entry name" value="xaa-Pro aminopeptidase 2"/>
    <property type="match status" value="1"/>
</dbReference>
<gene>
    <name evidence="7" type="ORF">N8M53_00170</name>
</gene>
<proteinExistence type="inferred from homology"/>
<keyword evidence="2" id="KW-0479">Metal-binding</keyword>
<sequence>MDAILTKRIEQLRHWLAQHDYDALLIPHEDEYLGEYVPEHNERLHWATGFTGSAGAAVITRDKAAIFVDGRYVVQVRKQVPAGLFDYCHLIDEPPVQWAQQQLPKGAKLAIDARMHSAAWYKRTQRALDGALTLVSVEQNPIESLWDDRPAPLNSPAILLGEEKTGRASLDKRQTIGQQLADRNLDAAVLTQPDAVCWLLNIRGRDIPRLPVVLTQAIIKQSGDVTVFIDPDRLPEGFDAHVGQGVSVAHPDSLVDALQALTGQRVLVDPNGANAWTLNTLQQAQVTVVEAQDPCALEKAAKNPQEIAGMRACHVRDGVAVTRFLAWFDRQVDAGERPDEAVLADTLYQFRQQDDQLVDLSFDTISAAGGNAAMCHYNHNNQPKPSVIESNNVYLVDSGGQYYDGTTDITRTVPVGECSAEIKKAFTLVLKGHIALATALFPKGTSGSQLDALARQYLWQHGYDFDHGTGHGVGHFLDVHEGPQRISKAPNSVALLPGMVVSNEPGYYRADAFGIRIENLELIEEKPTEGDMTMLGFASLTRAPIDRRLVDVSLLSEAEIQWWNRYHQTVWDEISPHLDDQDQAWLKQATAPLSR</sequence>
<dbReference type="PANTHER" id="PTHR43763">
    <property type="entry name" value="XAA-PRO AMINOPEPTIDASE 1"/>
    <property type="match status" value="1"/>
</dbReference>
<keyword evidence="7" id="KW-0645">Protease</keyword>
<keyword evidence="3" id="KW-0378">Hydrolase</keyword>
<evidence type="ECO:0000259" key="6">
    <source>
        <dbReference type="Pfam" id="PF16188"/>
    </source>
</evidence>
<name>A0AA47KL92_9GAMM</name>
<dbReference type="Pfam" id="PF16188">
    <property type="entry name" value="Peptidase_M24_C"/>
    <property type="match status" value="1"/>
</dbReference>
<dbReference type="PANTHER" id="PTHR43763:SF6">
    <property type="entry name" value="XAA-PRO AMINOPEPTIDASE 1"/>
    <property type="match status" value="1"/>
</dbReference>
<dbReference type="GO" id="GO:0046872">
    <property type="term" value="F:metal ion binding"/>
    <property type="evidence" value="ECO:0007669"/>
    <property type="project" value="UniProtKB-KW"/>
</dbReference>
<dbReference type="Gene3D" id="3.90.230.10">
    <property type="entry name" value="Creatinase/methionine aminopeptidase superfamily"/>
    <property type="match status" value="1"/>
</dbReference>
<dbReference type="GO" id="GO:0005737">
    <property type="term" value="C:cytoplasm"/>
    <property type="evidence" value="ECO:0007669"/>
    <property type="project" value="UniProtKB-ARBA"/>
</dbReference>
<dbReference type="InterPro" id="IPR033740">
    <property type="entry name" value="Pept_M24B"/>
</dbReference>
<dbReference type="CDD" id="cd01085">
    <property type="entry name" value="APP"/>
    <property type="match status" value="1"/>
</dbReference>
<accession>A0AA47KL92</accession>
<evidence type="ECO:0000259" key="4">
    <source>
        <dbReference type="Pfam" id="PF00557"/>
    </source>
</evidence>
<feature type="domain" description="Creatinase N-terminal" evidence="5">
    <location>
        <begin position="8"/>
        <end position="139"/>
    </location>
</feature>
<feature type="domain" description="Peptidase M24" evidence="4">
    <location>
        <begin position="309"/>
        <end position="524"/>
    </location>
</feature>
<dbReference type="InterPro" id="IPR050422">
    <property type="entry name" value="X-Pro_aminopeptidase_P"/>
</dbReference>
<protein>
    <submittedName>
        <fullName evidence="7">Aminopeptidase P family protein</fullName>
    </submittedName>
</protein>
<evidence type="ECO:0000313" key="8">
    <source>
        <dbReference type="Proteomes" id="UP001164748"/>
    </source>
</evidence>
<dbReference type="Pfam" id="PF16189">
    <property type="entry name" value="Creatinase_N_2"/>
    <property type="match status" value="1"/>
</dbReference>
<dbReference type="InterPro" id="IPR000587">
    <property type="entry name" value="Creatinase_N"/>
</dbReference>
<dbReference type="AlphaFoldDB" id="A0AA47KL92"/>
<dbReference type="Pfam" id="PF01321">
    <property type="entry name" value="Creatinase_N"/>
    <property type="match status" value="1"/>
</dbReference>
<dbReference type="InterPro" id="IPR029149">
    <property type="entry name" value="Creatin/AminoP/Spt16_N"/>
</dbReference>
<comment type="similarity">
    <text evidence="1">Belongs to the peptidase M24B family.</text>
</comment>
<dbReference type="SUPFAM" id="SSF53092">
    <property type="entry name" value="Creatinase/prolidase N-terminal domain"/>
    <property type="match status" value="1"/>
</dbReference>
<dbReference type="InterPro" id="IPR000994">
    <property type="entry name" value="Pept_M24"/>
</dbReference>
<dbReference type="Gene3D" id="3.40.350.10">
    <property type="entry name" value="Creatinase/prolidase N-terminal domain"/>
    <property type="match status" value="2"/>
</dbReference>
<dbReference type="GO" id="GO:0070006">
    <property type="term" value="F:metalloaminopeptidase activity"/>
    <property type="evidence" value="ECO:0007669"/>
    <property type="project" value="InterPro"/>
</dbReference>
<evidence type="ECO:0000313" key="7">
    <source>
        <dbReference type="EMBL" id="WBA08682.1"/>
    </source>
</evidence>
<dbReference type="InterPro" id="IPR032416">
    <property type="entry name" value="Peptidase_M24_C"/>
</dbReference>
<dbReference type="InterPro" id="IPR036005">
    <property type="entry name" value="Creatinase/aminopeptidase-like"/>
</dbReference>
<keyword evidence="7" id="KW-0031">Aminopeptidase</keyword>
<dbReference type="RefSeq" id="WP_269579066.1">
    <property type="nucleotide sequence ID" value="NZ_CP114588.1"/>
</dbReference>
<dbReference type="SUPFAM" id="SSF55920">
    <property type="entry name" value="Creatinase/aminopeptidase"/>
    <property type="match status" value="1"/>
</dbReference>
<reference evidence="7" key="1">
    <citation type="submission" date="2022-09" db="EMBL/GenBank/DDBJ databases">
        <authorList>
            <person name="Li Z.-J."/>
        </authorList>
    </citation>
    <scope>NUCLEOTIDE SEQUENCE</scope>
    <source>
        <strain evidence="7">TGB11</strain>
    </source>
</reference>